<dbReference type="RefSeq" id="WP_215241966.1">
    <property type="nucleotide sequence ID" value="NZ_CAJRAF010000004.1"/>
</dbReference>
<dbReference type="PANTHER" id="PTHR42872">
    <property type="entry name" value="PROTEIN-GLUTAMATE METHYLESTERASE/PROTEIN-GLUTAMINE GLUTAMINASE"/>
    <property type="match status" value="1"/>
</dbReference>
<sequence length="193" mass="21204">MEENSMITPKCEAVVIGGSAGSLAVLFEILPKLKQDHDFALIIVLHRKYNAESSLSELLGSKTLNTLTEIEDKDPIIPGNIYLAPADYHVLIENNRIFSLDHSEKVNFSRPSLDVTFESAAQVYGRSLIGVLLSGANDDGTKGLHAVKHYGGMTIVQDPQSAQMPMMPQYAIDHENIDKILDVANLIIFLNTL</sequence>
<dbReference type="GO" id="GO:0008984">
    <property type="term" value="F:protein-glutamate methylesterase activity"/>
    <property type="evidence" value="ECO:0007669"/>
    <property type="project" value="UniProtKB-EC"/>
</dbReference>
<dbReference type="Proteomes" id="UP000680038">
    <property type="component" value="Unassembled WGS sequence"/>
</dbReference>
<evidence type="ECO:0000256" key="2">
    <source>
        <dbReference type="ARBA" id="ARBA00039140"/>
    </source>
</evidence>
<evidence type="ECO:0000313" key="7">
    <source>
        <dbReference type="Proteomes" id="UP000680038"/>
    </source>
</evidence>
<feature type="active site" evidence="4">
    <location>
        <position position="139"/>
    </location>
</feature>
<dbReference type="AlphaFoldDB" id="A0A916N7G1"/>
<reference evidence="6" key="1">
    <citation type="submission" date="2021-04" db="EMBL/GenBank/DDBJ databases">
        <authorList>
            <person name="Rodrigo-Torres L."/>
            <person name="Arahal R. D."/>
            <person name="Lucena T."/>
        </authorList>
    </citation>
    <scope>NUCLEOTIDE SEQUENCE</scope>
    <source>
        <strain evidence="6">CECT 9275</strain>
    </source>
</reference>
<feature type="domain" description="CheB-type methylesterase" evidence="5">
    <location>
        <begin position="7"/>
        <end position="186"/>
    </location>
</feature>
<evidence type="ECO:0000256" key="1">
    <source>
        <dbReference type="ARBA" id="ARBA00022801"/>
    </source>
</evidence>
<keyword evidence="4" id="KW-0145">Chemotaxis</keyword>
<dbReference type="CDD" id="cd16433">
    <property type="entry name" value="CheB"/>
    <property type="match status" value="1"/>
</dbReference>
<comment type="caution">
    <text evidence="6">The sequence shown here is derived from an EMBL/GenBank/DDBJ whole genome shotgun (WGS) entry which is preliminary data.</text>
</comment>
<dbReference type="EC" id="3.1.1.61" evidence="2"/>
<evidence type="ECO:0000256" key="3">
    <source>
        <dbReference type="ARBA" id="ARBA00048267"/>
    </source>
</evidence>
<evidence type="ECO:0000256" key="4">
    <source>
        <dbReference type="PROSITE-ProRule" id="PRU00050"/>
    </source>
</evidence>
<organism evidence="6 7">
    <name type="scientific">Dyadobacter helix</name>
    <dbReference type="NCBI Taxonomy" id="2822344"/>
    <lineage>
        <taxon>Bacteria</taxon>
        <taxon>Pseudomonadati</taxon>
        <taxon>Bacteroidota</taxon>
        <taxon>Cytophagia</taxon>
        <taxon>Cytophagales</taxon>
        <taxon>Spirosomataceae</taxon>
        <taxon>Dyadobacter</taxon>
    </lineage>
</organism>
<dbReference type="Gene3D" id="3.40.50.180">
    <property type="entry name" value="Methylesterase CheB, C-terminal domain"/>
    <property type="match status" value="1"/>
</dbReference>
<dbReference type="InterPro" id="IPR000673">
    <property type="entry name" value="Sig_transdc_resp-reg_Me-estase"/>
</dbReference>
<dbReference type="GO" id="GO:0005737">
    <property type="term" value="C:cytoplasm"/>
    <property type="evidence" value="ECO:0007669"/>
    <property type="project" value="InterPro"/>
</dbReference>
<dbReference type="PANTHER" id="PTHR42872:SF3">
    <property type="entry name" value="PROTEIN-GLUTAMATE METHYLESTERASE_PROTEIN-GLUTAMINE GLUTAMINASE 1"/>
    <property type="match status" value="1"/>
</dbReference>
<dbReference type="SUPFAM" id="SSF52738">
    <property type="entry name" value="Methylesterase CheB, C-terminal domain"/>
    <property type="match status" value="1"/>
</dbReference>
<protein>
    <recommendedName>
        <fullName evidence="2">protein-glutamate methylesterase</fullName>
        <ecNumber evidence="2">3.1.1.61</ecNumber>
    </recommendedName>
</protein>
<feature type="active site" evidence="4">
    <location>
        <position position="46"/>
    </location>
</feature>
<proteinExistence type="predicted"/>
<evidence type="ECO:0000313" key="6">
    <source>
        <dbReference type="EMBL" id="CAG5016642.1"/>
    </source>
</evidence>
<name>A0A916N7G1_9BACT</name>
<dbReference type="InterPro" id="IPR035909">
    <property type="entry name" value="CheB_C"/>
</dbReference>
<accession>A0A916N7G1</accession>
<gene>
    <name evidence="6" type="primary">cheB_4</name>
    <name evidence="6" type="ORF">DYBT9275_05597</name>
</gene>
<evidence type="ECO:0000259" key="5">
    <source>
        <dbReference type="PROSITE" id="PS50122"/>
    </source>
</evidence>
<dbReference type="Pfam" id="PF01339">
    <property type="entry name" value="CheB_methylest"/>
    <property type="match status" value="1"/>
</dbReference>
<feature type="active site" evidence="4">
    <location>
        <position position="19"/>
    </location>
</feature>
<dbReference type="GO" id="GO:0000156">
    <property type="term" value="F:phosphorelay response regulator activity"/>
    <property type="evidence" value="ECO:0007669"/>
    <property type="project" value="InterPro"/>
</dbReference>
<keyword evidence="7" id="KW-1185">Reference proteome</keyword>
<keyword evidence="1 4" id="KW-0378">Hydrolase</keyword>
<comment type="catalytic activity">
    <reaction evidence="3">
        <text>[protein]-L-glutamate 5-O-methyl ester + H2O = L-glutamyl-[protein] + methanol + H(+)</text>
        <dbReference type="Rhea" id="RHEA:23236"/>
        <dbReference type="Rhea" id="RHEA-COMP:10208"/>
        <dbReference type="Rhea" id="RHEA-COMP:10311"/>
        <dbReference type="ChEBI" id="CHEBI:15377"/>
        <dbReference type="ChEBI" id="CHEBI:15378"/>
        <dbReference type="ChEBI" id="CHEBI:17790"/>
        <dbReference type="ChEBI" id="CHEBI:29973"/>
        <dbReference type="ChEBI" id="CHEBI:82795"/>
        <dbReference type="EC" id="3.1.1.61"/>
    </reaction>
</comment>
<dbReference type="GO" id="GO:0006935">
    <property type="term" value="P:chemotaxis"/>
    <property type="evidence" value="ECO:0007669"/>
    <property type="project" value="UniProtKB-UniRule"/>
</dbReference>
<dbReference type="PROSITE" id="PS50122">
    <property type="entry name" value="CHEB"/>
    <property type="match status" value="1"/>
</dbReference>
<dbReference type="EMBL" id="CAJRAF010000004">
    <property type="protein sequence ID" value="CAG5016642.1"/>
    <property type="molecule type" value="Genomic_DNA"/>
</dbReference>